<dbReference type="Pfam" id="PF13450">
    <property type="entry name" value="NAD_binding_8"/>
    <property type="match status" value="1"/>
</dbReference>
<dbReference type="SUPFAM" id="SSF51905">
    <property type="entry name" value="FAD/NAD(P)-binding domain"/>
    <property type="match status" value="1"/>
</dbReference>
<proteinExistence type="predicted"/>
<name>A0ABT0IGX2_9ACTN</name>
<sequence length="398" mass="41571">MPSTPPSAAARHPAVTVVGAGLAGLTAAISAAEAGAAVTVYEAHTRPGGRARTADGPYRTNEGPHALYRGGAAWAWLAPRGLLRPLAALPLREAARFRFLRDGRLRRTPPPGLLRLTRVRADAAPVDLSFTDWATGLAGPAAARAAAHFAAVGTFHHDPGSLSARFVQERLRRSAALPPQAHFVRGGWGRLVDRMAARARDLGVVIETSARLDAPPSGGGPVIVATSLDAARTLLGDPSLSWPGGRTVLLDLALRQRTGDPFVVSDLDAPGWLERYTAQDPGLAPAGEQLFQGQFPIAPDQAKADGLAHAERVLDTACPGWRDRERHRAVAVASGRTGAVDHPGTTWRDRPAIDRGDGLLLAGDQVAAPGLLAEVAFASGARAAALALRALRPAPGRV</sequence>
<evidence type="ECO:0000313" key="2">
    <source>
        <dbReference type="Proteomes" id="UP001522868"/>
    </source>
</evidence>
<dbReference type="PANTHER" id="PTHR43734:SF1">
    <property type="entry name" value="PHYTOENE DESATURASE"/>
    <property type="match status" value="1"/>
</dbReference>
<dbReference type="PANTHER" id="PTHR43734">
    <property type="entry name" value="PHYTOENE DESATURASE"/>
    <property type="match status" value="1"/>
</dbReference>
<evidence type="ECO:0000313" key="1">
    <source>
        <dbReference type="EMBL" id="MCK8680577.1"/>
    </source>
</evidence>
<dbReference type="PRINTS" id="PR00411">
    <property type="entry name" value="PNDRDTASEI"/>
</dbReference>
<dbReference type="EMBL" id="JALPTH010000028">
    <property type="protein sequence ID" value="MCK8680577.1"/>
    <property type="molecule type" value="Genomic_DNA"/>
</dbReference>
<gene>
    <name evidence="1" type="ORF">M1O15_24910</name>
</gene>
<dbReference type="InterPro" id="IPR036188">
    <property type="entry name" value="FAD/NAD-bd_sf"/>
</dbReference>
<dbReference type="Proteomes" id="UP001522868">
    <property type="component" value="Unassembled WGS sequence"/>
</dbReference>
<dbReference type="RefSeq" id="WP_248636394.1">
    <property type="nucleotide sequence ID" value="NZ_JALPTH010000028.1"/>
</dbReference>
<keyword evidence="2" id="KW-1185">Reference proteome</keyword>
<organism evidence="1 2">
    <name type="scientific">Streptomyces lichenis</name>
    <dbReference type="NCBI Taxonomy" id="2306967"/>
    <lineage>
        <taxon>Bacteria</taxon>
        <taxon>Bacillati</taxon>
        <taxon>Actinomycetota</taxon>
        <taxon>Actinomycetes</taxon>
        <taxon>Kitasatosporales</taxon>
        <taxon>Streptomycetaceae</taxon>
        <taxon>Streptomyces</taxon>
    </lineage>
</organism>
<comment type="caution">
    <text evidence="1">The sequence shown here is derived from an EMBL/GenBank/DDBJ whole genome shotgun (WGS) entry which is preliminary data.</text>
</comment>
<dbReference type="Gene3D" id="3.50.50.60">
    <property type="entry name" value="FAD/NAD(P)-binding domain"/>
    <property type="match status" value="1"/>
</dbReference>
<protein>
    <submittedName>
        <fullName evidence="1">NAD(P)-binding protein</fullName>
    </submittedName>
</protein>
<reference evidence="1 2" key="1">
    <citation type="submission" date="2022-04" db="EMBL/GenBank/DDBJ databases">
        <title>Streptomyces sp. nov. LCR6-01 isolated from Lichen of Dirinaria sp.</title>
        <authorList>
            <person name="Kanchanasin P."/>
            <person name="Tanasupawat S."/>
            <person name="Phongsopitanun W."/>
        </authorList>
    </citation>
    <scope>NUCLEOTIDE SEQUENCE [LARGE SCALE GENOMIC DNA]</scope>
    <source>
        <strain evidence="1 2">LCR6-01</strain>
    </source>
</reference>
<accession>A0ABT0IGX2</accession>